<protein>
    <recommendedName>
        <fullName evidence="1">Methyltransferase type 11 domain-containing protein</fullName>
    </recommendedName>
</protein>
<evidence type="ECO:0000313" key="2">
    <source>
        <dbReference type="EMBL" id="MPN17868.1"/>
    </source>
</evidence>
<proteinExistence type="predicted"/>
<name>A0A645FTT4_9ZZZZ</name>
<evidence type="ECO:0000259" key="1">
    <source>
        <dbReference type="Pfam" id="PF08241"/>
    </source>
</evidence>
<organism evidence="2">
    <name type="scientific">bioreactor metagenome</name>
    <dbReference type="NCBI Taxonomy" id="1076179"/>
    <lineage>
        <taxon>unclassified sequences</taxon>
        <taxon>metagenomes</taxon>
        <taxon>ecological metagenomes</taxon>
    </lineage>
</organism>
<dbReference type="InterPro" id="IPR013216">
    <property type="entry name" value="Methyltransf_11"/>
</dbReference>
<dbReference type="Gene3D" id="3.40.50.150">
    <property type="entry name" value="Vaccinia Virus protein VP39"/>
    <property type="match status" value="1"/>
</dbReference>
<accession>A0A645FTT4</accession>
<dbReference type="Pfam" id="PF08241">
    <property type="entry name" value="Methyltransf_11"/>
    <property type="match status" value="1"/>
</dbReference>
<dbReference type="SUPFAM" id="SSF53335">
    <property type="entry name" value="S-adenosyl-L-methionine-dependent methyltransferases"/>
    <property type="match status" value="1"/>
</dbReference>
<dbReference type="InterPro" id="IPR029063">
    <property type="entry name" value="SAM-dependent_MTases_sf"/>
</dbReference>
<comment type="caution">
    <text evidence="2">The sequence shown here is derived from an EMBL/GenBank/DDBJ whole genome shotgun (WGS) entry which is preliminary data.</text>
</comment>
<gene>
    <name evidence="2" type="ORF">SDC9_165223</name>
</gene>
<dbReference type="EMBL" id="VSSQ01065093">
    <property type="protein sequence ID" value="MPN17868.1"/>
    <property type="molecule type" value="Genomic_DNA"/>
</dbReference>
<feature type="domain" description="Methyltransferase type 11" evidence="1">
    <location>
        <begin position="2"/>
        <end position="35"/>
    </location>
</feature>
<sequence>MFDAITVSASYHHFPHVARFASEAYRLLKNGGTITIAEVYYPAVVRILCNPLVPLMKDGDVRFYSPREIMLTLGKAGFQNQTFFTHENIQIVRATKR</sequence>
<dbReference type="AlphaFoldDB" id="A0A645FTT4"/>
<dbReference type="GO" id="GO:0008757">
    <property type="term" value="F:S-adenosylmethionine-dependent methyltransferase activity"/>
    <property type="evidence" value="ECO:0007669"/>
    <property type="project" value="InterPro"/>
</dbReference>
<reference evidence="2" key="1">
    <citation type="submission" date="2019-08" db="EMBL/GenBank/DDBJ databases">
        <authorList>
            <person name="Kucharzyk K."/>
            <person name="Murdoch R.W."/>
            <person name="Higgins S."/>
            <person name="Loffler F."/>
        </authorList>
    </citation>
    <scope>NUCLEOTIDE SEQUENCE</scope>
</reference>